<comment type="caution">
    <text evidence="9">The sequence shown here is derived from an EMBL/GenBank/DDBJ whole genome shotgun (WGS) entry which is preliminary data.</text>
</comment>
<dbReference type="Pfam" id="PF00096">
    <property type="entry name" value="zf-C2H2"/>
    <property type="match status" value="2"/>
</dbReference>
<sequence>MHVRLHENRAYSCVICDKNFPSHRQADDHVQFHFDQRTKQCEVCGKAFFTAASLNQHQREVHFNDVDRHDCKICSKHYGSATGLKWHILHHHNETKEDLYVPCETCCKKIHRDRMKSHQMLHKGIKPYRCELCDRQYTDRKRLREHIHLTHKKEGEQGFTCRECQTSFDDWNLLKDHELEHLSKWDIA</sequence>
<dbReference type="PROSITE" id="PS00028">
    <property type="entry name" value="ZINC_FINGER_C2H2_1"/>
    <property type="match status" value="5"/>
</dbReference>
<protein>
    <recommendedName>
        <fullName evidence="8">C2H2-type domain-containing protein</fullName>
    </recommendedName>
</protein>
<keyword evidence="6" id="KW-0539">Nucleus</keyword>
<dbReference type="SUPFAM" id="SSF57667">
    <property type="entry name" value="beta-beta-alpha zinc fingers"/>
    <property type="match status" value="2"/>
</dbReference>
<feature type="domain" description="C2H2-type" evidence="8">
    <location>
        <begin position="159"/>
        <end position="186"/>
    </location>
</feature>
<evidence type="ECO:0000256" key="2">
    <source>
        <dbReference type="ARBA" id="ARBA00022723"/>
    </source>
</evidence>
<evidence type="ECO:0000256" key="7">
    <source>
        <dbReference type="PROSITE-ProRule" id="PRU00042"/>
    </source>
</evidence>
<keyword evidence="2" id="KW-0479">Metal-binding</keyword>
<dbReference type="Gene3D" id="3.30.160.60">
    <property type="entry name" value="Classic Zinc Finger"/>
    <property type="match status" value="2"/>
</dbReference>
<dbReference type="Pfam" id="PF12874">
    <property type="entry name" value="zf-met"/>
    <property type="match status" value="2"/>
</dbReference>
<dbReference type="AlphaFoldDB" id="A0A834ITD8"/>
<feature type="domain" description="C2H2-type" evidence="8">
    <location>
        <begin position="39"/>
        <end position="67"/>
    </location>
</feature>
<reference evidence="9" key="1">
    <citation type="submission" date="2020-08" db="EMBL/GenBank/DDBJ databases">
        <title>Genome sequencing and assembly of the red palm weevil Rhynchophorus ferrugineus.</title>
        <authorList>
            <person name="Dias G.B."/>
            <person name="Bergman C.M."/>
            <person name="Manee M."/>
        </authorList>
    </citation>
    <scope>NUCLEOTIDE SEQUENCE</scope>
    <source>
        <strain evidence="9">AA-2017</strain>
        <tissue evidence="9">Whole larva</tissue>
    </source>
</reference>
<comment type="subcellular location">
    <subcellularLocation>
        <location evidence="1">Nucleus</location>
    </subcellularLocation>
</comment>
<dbReference type="EMBL" id="JAACXV010000039">
    <property type="protein sequence ID" value="KAF7286025.1"/>
    <property type="molecule type" value="Genomic_DNA"/>
</dbReference>
<dbReference type="InterPro" id="IPR013087">
    <property type="entry name" value="Znf_C2H2_type"/>
</dbReference>
<dbReference type="GO" id="GO:0005634">
    <property type="term" value="C:nucleus"/>
    <property type="evidence" value="ECO:0007669"/>
    <property type="project" value="UniProtKB-SubCell"/>
</dbReference>
<evidence type="ECO:0000313" key="9">
    <source>
        <dbReference type="EMBL" id="KAF7286025.1"/>
    </source>
</evidence>
<dbReference type="Proteomes" id="UP000625711">
    <property type="component" value="Unassembled WGS sequence"/>
</dbReference>
<accession>A0A834ITD8</accession>
<dbReference type="GO" id="GO:0008270">
    <property type="term" value="F:zinc ion binding"/>
    <property type="evidence" value="ECO:0007669"/>
    <property type="project" value="UniProtKB-KW"/>
</dbReference>
<feature type="domain" description="C2H2-type" evidence="8">
    <location>
        <begin position="69"/>
        <end position="96"/>
    </location>
</feature>
<keyword evidence="5" id="KW-0862">Zinc</keyword>
<keyword evidence="4 7" id="KW-0863">Zinc-finger</keyword>
<evidence type="ECO:0000313" key="10">
    <source>
        <dbReference type="Proteomes" id="UP000625711"/>
    </source>
</evidence>
<feature type="domain" description="C2H2-type" evidence="8">
    <location>
        <begin position="128"/>
        <end position="156"/>
    </location>
</feature>
<evidence type="ECO:0000256" key="3">
    <source>
        <dbReference type="ARBA" id="ARBA00022737"/>
    </source>
</evidence>
<dbReference type="GO" id="GO:0001228">
    <property type="term" value="F:DNA-binding transcription activator activity, RNA polymerase II-specific"/>
    <property type="evidence" value="ECO:0007669"/>
    <property type="project" value="TreeGrafter"/>
</dbReference>
<keyword evidence="10" id="KW-1185">Reference proteome</keyword>
<evidence type="ECO:0000259" key="8">
    <source>
        <dbReference type="PROSITE" id="PS50157"/>
    </source>
</evidence>
<proteinExistence type="predicted"/>
<dbReference type="SMART" id="SM00355">
    <property type="entry name" value="ZnF_C2H2"/>
    <property type="match status" value="6"/>
</dbReference>
<dbReference type="PANTHER" id="PTHR24376:SF235">
    <property type="entry name" value="C2H2-TYPE DOMAIN-CONTAINING PROTEIN"/>
    <property type="match status" value="1"/>
</dbReference>
<organism evidence="9 10">
    <name type="scientific">Rhynchophorus ferrugineus</name>
    <name type="common">Red palm weevil</name>
    <name type="synonym">Curculio ferrugineus</name>
    <dbReference type="NCBI Taxonomy" id="354439"/>
    <lineage>
        <taxon>Eukaryota</taxon>
        <taxon>Metazoa</taxon>
        <taxon>Ecdysozoa</taxon>
        <taxon>Arthropoda</taxon>
        <taxon>Hexapoda</taxon>
        <taxon>Insecta</taxon>
        <taxon>Pterygota</taxon>
        <taxon>Neoptera</taxon>
        <taxon>Endopterygota</taxon>
        <taxon>Coleoptera</taxon>
        <taxon>Polyphaga</taxon>
        <taxon>Cucujiformia</taxon>
        <taxon>Curculionidae</taxon>
        <taxon>Dryophthorinae</taxon>
        <taxon>Rhynchophorus</taxon>
    </lineage>
</organism>
<dbReference type="OrthoDB" id="6155966at2759"/>
<feature type="domain" description="C2H2-type" evidence="8">
    <location>
        <begin position="11"/>
        <end position="38"/>
    </location>
</feature>
<keyword evidence="3" id="KW-0677">Repeat</keyword>
<dbReference type="GO" id="GO:0000978">
    <property type="term" value="F:RNA polymerase II cis-regulatory region sequence-specific DNA binding"/>
    <property type="evidence" value="ECO:0007669"/>
    <property type="project" value="TreeGrafter"/>
</dbReference>
<dbReference type="PANTHER" id="PTHR24376">
    <property type="entry name" value="ZINC FINGER PROTEIN"/>
    <property type="match status" value="1"/>
</dbReference>
<evidence type="ECO:0000256" key="1">
    <source>
        <dbReference type="ARBA" id="ARBA00004123"/>
    </source>
</evidence>
<evidence type="ECO:0000256" key="4">
    <source>
        <dbReference type="ARBA" id="ARBA00022771"/>
    </source>
</evidence>
<dbReference type="PROSITE" id="PS50157">
    <property type="entry name" value="ZINC_FINGER_C2H2_2"/>
    <property type="match status" value="5"/>
</dbReference>
<evidence type="ECO:0000256" key="5">
    <source>
        <dbReference type="ARBA" id="ARBA00022833"/>
    </source>
</evidence>
<gene>
    <name evidence="9" type="ORF">GWI33_008328</name>
</gene>
<dbReference type="InterPro" id="IPR036236">
    <property type="entry name" value="Znf_C2H2_sf"/>
</dbReference>
<name>A0A834ITD8_RHYFE</name>
<evidence type="ECO:0000256" key="6">
    <source>
        <dbReference type="ARBA" id="ARBA00023242"/>
    </source>
</evidence>